<dbReference type="SMART" id="SM00220">
    <property type="entry name" value="S_TKc"/>
    <property type="match status" value="1"/>
</dbReference>
<dbReference type="PROSITE" id="PS00108">
    <property type="entry name" value="PROTEIN_KINASE_ST"/>
    <property type="match status" value="1"/>
</dbReference>
<feature type="domain" description="Protein kinase" evidence="11">
    <location>
        <begin position="641"/>
        <end position="876"/>
    </location>
</feature>
<dbReference type="InterPro" id="IPR001245">
    <property type="entry name" value="Ser-Thr/Tyr_kinase_cat_dom"/>
</dbReference>
<sequence length="887" mass="99031">MTVVINGYSEHRIPLLRSITAAYSASPSVAAVILLWCNPSTPTRTLSDLTQNLSAAVLRAPSASLNHRFHPWEVIQTRAVLICDDDIEPDLNSISFAFNVWRSDPNRAVGFFARSHAYDVATRAWIYAMEREKYSIVLTKLMIVSAEYLGIYSCDARYAAAREIVDEMNNCEDILMNFVVAEESGKGPVMVGARGGGIRDYGDARNDGVAAGMREVGLSSRRVEHRKRRGECITRFHRVLGRMPLKYSYGKMVDDVGEQGLCDKGGKLMLWPNHASEAGDEIGDDPQLKELFLPLRVLCTRKDIQRHEAVLDEADVTKALIDFTKQNAIDMLVLGATNKGTIFRFKGKISSTRAASRPPPSSQLRNQILLQASIKYNNTVEQNSLQSTTSARSSFSVNSRTGSEASPRSSRLSDFTSPFTSRRGLNGRAYDISPPDTDISFVSSRRSVDVFPTFGDSFDRGPTPPRLSEFSDADQGFDSWNLGRKSVDILSPLDFASPENDKGFAPQNMDDVEAEMRRLKQELKQTKDMYSTACKEALTAREKACKTQLQRWKLEEQRRLEEARIAEETALALAEKEKAKSKAALEHAEAAQRIAELEAQKRITVEMKALKETEEKGRAIQADCRYRRYTIEEIELSTEYFSESRKIGEGGYGPVYKCHLDHTPCAVKVLHPDATPGRSQFNQEVEILSCIRHPNMVLLLGACPDIGSGLLLRLEFGTGLLFLHQTKPEPLVHHDLKPANILLDRNFVSKISDVGLARLVPPSVADTVTQYLMTSATGTFCYIDPEYQQTGMLGVKSDRFSLGIIFLQILTGKPAMALGHHIERAVNQGTFVEMLDPSVPDWPYEEALSLAKISLRCAELRRKDRPDLGKDELPELNKLRDLAEDSY</sequence>
<dbReference type="Gene3D" id="1.10.510.10">
    <property type="entry name" value="Transferase(Phosphotransferase) domain 1"/>
    <property type="match status" value="1"/>
</dbReference>
<protein>
    <recommendedName>
        <fullName evidence="3">RING-type E3 ubiquitin transferase</fullName>
        <ecNumber evidence="3">2.3.2.27</ecNumber>
    </recommendedName>
</protein>
<dbReference type="PANTHER" id="PTHR45647:SF141">
    <property type="entry name" value="U-BOX DOMAIN-CONTAINING PROTEIN 52-LIKE ISOFORM X1"/>
    <property type="match status" value="1"/>
</dbReference>
<keyword evidence="5" id="KW-0547">Nucleotide-binding</keyword>
<keyword evidence="13" id="KW-1185">Reference proteome</keyword>
<dbReference type="PANTHER" id="PTHR45647">
    <property type="entry name" value="OS02G0152300 PROTEIN"/>
    <property type="match status" value="1"/>
</dbReference>
<dbReference type="Pfam" id="PF07714">
    <property type="entry name" value="PK_Tyr_Ser-Thr"/>
    <property type="match status" value="1"/>
</dbReference>
<feature type="region of interest" description="Disordered" evidence="10">
    <location>
        <begin position="383"/>
        <end position="419"/>
    </location>
</feature>
<keyword evidence="7" id="KW-0067">ATP-binding</keyword>
<dbReference type="GO" id="GO:0016757">
    <property type="term" value="F:glycosyltransferase activity"/>
    <property type="evidence" value="ECO:0007669"/>
    <property type="project" value="InterPro"/>
</dbReference>
<accession>A0A8X8ZM46</accession>
<dbReference type="InterPro" id="IPR008271">
    <property type="entry name" value="Ser/Thr_kinase_AS"/>
</dbReference>
<dbReference type="FunFam" id="3.30.200.20:FF:000162">
    <property type="entry name" value="Adenine nucleotide alpha hydrolase-like domain kinase"/>
    <property type="match status" value="1"/>
</dbReference>
<dbReference type="InterPro" id="IPR015338">
    <property type="entry name" value="GT64_dom"/>
</dbReference>
<keyword evidence="8" id="KW-1015">Disulfide bond</keyword>
<reference evidence="12" key="1">
    <citation type="submission" date="2018-01" db="EMBL/GenBank/DDBJ databases">
        <authorList>
            <person name="Mao J.F."/>
        </authorList>
    </citation>
    <scope>NUCLEOTIDE SEQUENCE</scope>
    <source>
        <strain evidence="12">Huo1</strain>
        <tissue evidence="12">Leaf</tissue>
    </source>
</reference>
<dbReference type="Gene3D" id="3.30.200.20">
    <property type="entry name" value="Phosphorylase Kinase, domain 1"/>
    <property type="match status" value="1"/>
</dbReference>
<dbReference type="GO" id="GO:0005524">
    <property type="term" value="F:ATP binding"/>
    <property type="evidence" value="ECO:0007669"/>
    <property type="project" value="UniProtKB-KW"/>
</dbReference>
<evidence type="ECO:0000259" key="11">
    <source>
        <dbReference type="PROSITE" id="PS50011"/>
    </source>
</evidence>
<dbReference type="Gene3D" id="3.90.550.10">
    <property type="entry name" value="Spore Coat Polysaccharide Biosynthesis Protein SpsA, Chain A"/>
    <property type="match status" value="1"/>
</dbReference>
<name>A0A8X8ZM46_SALSN</name>
<evidence type="ECO:0000256" key="3">
    <source>
        <dbReference type="ARBA" id="ARBA00012483"/>
    </source>
</evidence>
<keyword evidence="6" id="KW-0833">Ubl conjugation pathway</keyword>
<reference evidence="12" key="2">
    <citation type="submission" date="2020-08" db="EMBL/GenBank/DDBJ databases">
        <title>Plant Genome Project.</title>
        <authorList>
            <person name="Zhang R.-G."/>
        </authorList>
    </citation>
    <scope>NUCLEOTIDE SEQUENCE</scope>
    <source>
        <strain evidence="12">Huo1</strain>
        <tissue evidence="12">Leaf</tissue>
    </source>
</reference>
<evidence type="ECO:0000256" key="6">
    <source>
        <dbReference type="ARBA" id="ARBA00022786"/>
    </source>
</evidence>
<dbReference type="Proteomes" id="UP000298416">
    <property type="component" value="Unassembled WGS sequence"/>
</dbReference>
<dbReference type="Pfam" id="PF00069">
    <property type="entry name" value="Pkinase"/>
    <property type="match status" value="1"/>
</dbReference>
<dbReference type="InterPro" id="IPR051348">
    <property type="entry name" value="U-box_ubiquitin_ligases"/>
</dbReference>
<evidence type="ECO:0000313" key="13">
    <source>
        <dbReference type="Proteomes" id="UP000298416"/>
    </source>
</evidence>
<dbReference type="AlphaFoldDB" id="A0A8X8ZM46"/>
<organism evidence="12">
    <name type="scientific">Salvia splendens</name>
    <name type="common">Scarlet sage</name>
    <dbReference type="NCBI Taxonomy" id="180675"/>
    <lineage>
        <taxon>Eukaryota</taxon>
        <taxon>Viridiplantae</taxon>
        <taxon>Streptophyta</taxon>
        <taxon>Embryophyta</taxon>
        <taxon>Tracheophyta</taxon>
        <taxon>Spermatophyta</taxon>
        <taxon>Magnoliopsida</taxon>
        <taxon>eudicotyledons</taxon>
        <taxon>Gunneridae</taxon>
        <taxon>Pentapetalae</taxon>
        <taxon>asterids</taxon>
        <taxon>lamiids</taxon>
        <taxon>Lamiales</taxon>
        <taxon>Lamiaceae</taxon>
        <taxon>Nepetoideae</taxon>
        <taxon>Mentheae</taxon>
        <taxon>Salviinae</taxon>
        <taxon>Salvia</taxon>
        <taxon>Salvia subgen. Calosphace</taxon>
        <taxon>core Calosphace</taxon>
    </lineage>
</organism>
<keyword evidence="9" id="KW-0175">Coiled coil</keyword>
<evidence type="ECO:0000256" key="7">
    <source>
        <dbReference type="ARBA" id="ARBA00022840"/>
    </source>
</evidence>
<dbReference type="InterPro" id="IPR029044">
    <property type="entry name" value="Nucleotide-diphossugar_trans"/>
</dbReference>
<evidence type="ECO:0000256" key="8">
    <source>
        <dbReference type="ARBA" id="ARBA00023157"/>
    </source>
</evidence>
<dbReference type="GO" id="GO:0016020">
    <property type="term" value="C:membrane"/>
    <property type="evidence" value="ECO:0007669"/>
    <property type="project" value="InterPro"/>
</dbReference>
<evidence type="ECO:0000256" key="5">
    <source>
        <dbReference type="ARBA" id="ARBA00022741"/>
    </source>
</evidence>
<evidence type="ECO:0000256" key="10">
    <source>
        <dbReference type="SAM" id="MobiDB-lite"/>
    </source>
</evidence>
<dbReference type="SUPFAM" id="SSF53448">
    <property type="entry name" value="Nucleotide-diphospho-sugar transferases"/>
    <property type="match status" value="1"/>
</dbReference>
<dbReference type="EC" id="2.3.2.27" evidence="3"/>
<dbReference type="InterPro" id="IPR011009">
    <property type="entry name" value="Kinase-like_dom_sf"/>
</dbReference>
<comment type="similarity">
    <text evidence="2">Belongs to the glycosyltransferase 64 family.</text>
</comment>
<dbReference type="InterPro" id="IPR000719">
    <property type="entry name" value="Prot_kinase_dom"/>
</dbReference>
<comment type="catalytic activity">
    <reaction evidence="1">
        <text>S-ubiquitinyl-[E2 ubiquitin-conjugating enzyme]-L-cysteine + [acceptor protein]-L-lysine = [E2 ubiquitin-conjugating enzyme]-L-cysteine + N(6)-ubiquitinyl-[acceptor protein]-L-lysine.</text>
        <dbReference type="EC" id="2.3.2.27"/>
    </reaction>
</comment>
<dbReference type="Pfam" id="PF09258">
    <property type="entry name" value="Glyco_transf_64"/>
    <property type="match status" value="1"/>
</dbReference>
<proteinExistence type="inferred from homology"/>
<keyword evidence="4" id="KW-0808">Transferase</keyword>
<evidence type="ECO:0000256" key="4">
    <source>
        <dbReference type="ARBA" id="ARBA00022679"/>
    </source>
</evidence>
<evidence type="ECO:0000256" key="2">
    <source>
        <dbReference type="ARBA" id="ARBA00008700"/>
    </source>
</evidence>
<comment type="caution">
    <text evidence="12">The sequence shown here is derived from an EMBL/GenBank/DDBJ whole genome shotgun (WGS) entry which is preliminary data.</text>
</comment>
<dbReference type="PROSITE" id="PS50011">
    <property type="entry name" value="PROTEIN_KINASE_DOM"/>
    <property type="match status" value="1"/>
</dbReference>
<evidence type="ECO:0000313" key="12">
    <source>
        <dbReference type="EMBL" id="KAG6409721.1"/>
    </source>
</evidence>
<feature type="coiled-coil region" evidence="9">
    <location>
        <begin position="571"/>
        <end position="600"/>
    </location>
</feature>
<dbReference type="GO" id="GO:0004672">
    <property type="term" value="F:protein kinase activity"/>
    <property type="evidence" value="ECO:0007669"/>
    <property type="project" value="InterPro"/>
</dbReference>
<dbReference type="SUPFAM" id="SSF56112">
    <property type="entry name" value="Protein kinase-like (PK-like)"/>
    <property type="match status" value="1"/>
</dbReference>
<dbReference type="GO" id="GO:0061630">
    <property type="term" value="F:ubiquitin protein ligase activity"/>
    <property type="evidence" value="ECO:0007669"/>
    <property type="project" value="UniProtKB-EC"/>
</dbReference>
<evidence type="ECO:0000256" key="1">
    <source>
        <dbReference type="ARBA" id="ARBA00000900"/>
    </source>
</evidence>
<dbReference type="EMBL" id="PNBA02000010">
    <property type="protein sequence ID" value="KAG6409721.1"/>
    <property type="molecule type" value="Genomic_DNA"/>
</dbReference>
<evidence type="ECO:0000256" key="9">
    <source>
        <dbReference type="SAM" id="Coils"/>
    </source>
</evidence>
<gene>
    <name evidence="12" type="ORF">SASPL_127763</name>
</gene>
<feature type="coiled-coil region" evidence="9">
    <location>
        <begin position="509"/>
        <end position="536"/>
    </location>
</feature>